<dbReference type="PROSITE" id="PS00010">
    <property type="entry name" value="ASX_HYDROXYL"/>
    <property type="match status" value="1"/>
</dbReference>
<gene>
    <name evidence="4" type="ORF">MEDL_45747</name>
</gene>
<evidence type="ECO:0000313" key="5">
    <source>
        <dbReference type="Proteomes" id="UP000683360"/>
    </source>
</evidence>
<accession>A0A8S3THR2</accession>
<dbReference type="PROSITE" id="PS50026">
    <property type="entry name" value="EGF_3"/>
    <property type="match status" value="1"/>
</dbReference>
<dbReference type="InterPro" id="IPR000152">
    <property type="entry name" value="EGF-type_Asp/Asn_hydroxyl_site"/>
</dbReference>
<dbReference type="AlphaFoldDB" id="A0A8S3THR2"/>
<dbReference type="SMART" id="SM00179">
    <property type="entry name" value="EGF_CA"/>
    <property type="match status" value="1"/>
</dbReference>
<proteinExistence type="predicted"/>
<dbReference type="CDD" id="cd00054">
    <property type="entry name" value="EGF_CA"/>
    <property type="match status" value="1"/>
</dbReference>
<evidence type="ECO:0000256" key="2">
    <source>
        <dbReference type="PROSITE-ProRule" id="PRU00076"/>
    </source>
</evidence>
<dbReference type="EMBL" id="CAJPWZ010002199">
    <property type="protein sequence ID" value="CAG2233103.1"/>
    <property type="molecule type" value="Genomic_DNA"/>
</dbReference>
<dbReference type="OrthoDB" id="6162994at2759"/>
<dbReference type="InterPro" id="IPR000742">
    <property type="entry name" value="EGF"/>
</dbReference>
<keyword evidence="5" id="KW-1185">Reference proteome</keyword>
<comment type="caution">
    <text evidence="2">Lacks conserved residue(s) required for the propagation of feature annotation.</text>
</comment>
<dbReference type="Proteomes" id="UP000683360">
    <property type="component" value="Unassembled WGS sequence"/>
</dbReference>
<sequence length="154" mass="17322">MGTSETVDELHRILGDHKVTSDMGTSESDMGTSETVDELHRLLEDHQGHLRYGDKQKLECELLAVSYPGDNIIDRNGSSYTEIGGWKMDRDICTPNPCEVGQKCIRARDNHPICLKFDAPCDVNPCVNGVCRNKVNDYRCICPDGYFGDHCERE</sequence>
<name>A0A8S3THR2_MYTED</name>
<feature type="disulfide bond" evidence="2">
    <location>
        <begin position="142"/>
        <end position="151"/>
    </location>
</feature>
<keyword evidence="2" id="KW-0245">EGF-like domain</keyword>
<dbReference type="Gene3D" id="2.10.25.10">
    <property type="entry name" value="Laminin"/>
    <property type="match status" value="1"/>
</dbReference>
<evidence type="ECO:0000313" key="4">
    <source>
        <dbReference type="EMBL" id="CAG2233103.1"/>
    </source>
</evidence>
<evidence type="ECO:0000256" key="1">
    <source>
        <dbReference type="ARBA" id="ARBA00023157"/>
    </source>
</evidence>
<organism evidence="4 5">
    <name type="scientific">Mytilus edulis</name>
    <name type="common">Blue mussel</name>
    <dbReference type="NCBI Taxonomy" id="6550"/>
    <lineage>
        <taxon>Eukaryota</taxon>
        <taxon>Metazoa</taxon>
        <taxon>Spiralia</taxon>
        <taxon>Lophotrochozoa</taxon>
        <taxon>Mollusca</taxon>
        <taxon>Bivalvia</taxon>
        <taxon>Autobranchia</taxon>
        <taxon>Pteriomorphia</taxon>
        <taxon>Mytilida</taxon>
        <taxon>Mytiloidea</taxon>
        <taxon>Mytilidae</taxon>
        <taxon>Mytilinae</taxon>
        <taxon>Mytilus</taxon>
    </lineage>
</organism>
<evidence type="ECO:0000259" key="3">
    <source>
        <dbReference type="PROSITE" id="PS50026"/>
    </source>
</evidence>
<reference evidence="4" key="1">
    <citation type="submission" date="2021-03" db="EMBL/GenBank/DDBJ databases">
        <authorList>
            <person name="Bekaert M."/>
        </authorList>
    </citation>
    <scope>NUCLEOTIDE SEQUENCE</scope>
</reference>
<dbReference type="SUPFAM" id="SSF57196">
    <property type="entry name" value="EGF/Laminin"/>
    <property type="match status" value="1"/>
</dbReference>
<protein>
    <recommendedName>
        <fullName evidence="3">EGF-like domain-containing protein</fullName>
    </recommendedName>
</protein>
<keyword evidence="1 2" id="KW-1015">Disulfide bond</keyword>
<dbReference type="PROSITE" id="PS01186">
    <property type="entry name" value="EGF_2"/>
    <property type="match status" value="1"/>
</dbReference>
<dbReference type="PROSITE" id="PS00022">
    <property type="entry name" value="EGF_1"/>
    <property type="match status" value="1"/>
</dbReference>
<dbReference type="GO" id="GO:0005509">
    <property type="term" value="F:calcium ion binding"/>
    <property type="evidence" value="ECO:0007669"/>
    <property type="project" value="InterPro"/>
</dbReference>
<dbReference type="InterPro" id="IPR001881">
    <property type="entry name" value="EGF-like_Ca-bd_dom"/>
</dbReference>
<feature type="disulfide bond" evidence="2">
    <location>
        <begin position="121"/>
        <end position="131"/>
    </location>
</feature>
<feature type="domain" description="EGF-like" evidence="3">
    <location>
        <begin position="117"/>
        <end position="152"/>
    </location>
</feature>
<comment type="caution">
    <text evidence="4">The sequence shown here is derived from an EMBL/GenBank/DDBJ whole genome shotgun (WGS) entry which is preliminary data.</text>
</comment>
<dbReference type="FunFam" id="2.10.25.10:FF:000279">
    <property type="entry name" value="Neurogenic locus notch 1"/>
    <property type="match status" value="1"/>
</dbReference>
<dbReference type="SMART" id="SM00181">
    <property type="entry name" value="EGF"/>
    <property type="match status" value="1"/>
</dbReference>
<dbReference type="Pfam" id="PF00008">
    <property type="entry name" value="EGF"/>
    <property type="match status" value="1"/>
</dbReference>